<dbReference type="PROSITE" id="PS50983">
    <property type="entry name" value="FE_B12_PBP"/>
    <property type="match status" value="1"/>
</dbReference>
<gene>
    <name evidence="2" type="ORF">AA23TX_03943</name>
</gene>
<organism evidence="2 3">
    <name type="scientific">Amycolatopsis camponoti</name>
    <dbReference type="NCBI Taxonomy" id="2606593"/>
    <lineage>
        <taxon>Bacteria</taxon>
        <taxon>Bacillati</taxon>
        <taxon>Actinomycetota</taxon>
        <taxon>Actinomycetes</taxon>
        <taxon>Pseudonocardiales</taxon>
        <taxon>Pseudonocardiaceae</taxon>
        <taxon>Amycolatopsis</taxon>
    </lineage>
</organism>
<reference evidence="2 3" key="1">
    <citation type="submission" date="2019-09" db="EMBL/GenBank/DDBJ databases">
        <authorList>
            <person name="Leyn A S."/>
        </authorList>
    </citation>
    <scope>NUCLEOTIDE SEQUENCE [LARGE SCALE GENOMIC DNA]</scope>
    <source>
        <strain evidence="2">AA231_1</strain>
    </source>
</reference>
<keyword evidence="3" id="KW-1185">Reference proteome</keyword>
<evidence type="ECO:0000313" key="2">
    <source>
        <dbReference type="EMBL" id="VVJ18922.1"/>
    </source>
</evidence>
<evidence type="ECO:0000259" key="1">
    <source>
        <dbReference type="PROSITE" id="PS50983"/>
    </source>
</evidence>
<dbReference type="Gene3D" id="3.40.50.1980">
    <property type="entry name" value="Nitrogenase molybdenum iron protein domain"/>
    <property type="match status" value="2"/>
</dbReference>
<dbReference type="PANTHER" id="PTHR42860">
    <property type="entry name" value="VITAMIN B12-BINDING PROTEIN"/>
    <property type="match status" value="1"/>
</dbReference>
<dbReference type="Proteomes" id="UP000399805">
    <property type="component" value="Unassembled WGS sequence"/>
</dbReference>
<accession>A0A6I8LPI0</accession>
<protein>
    <submittedName>
        <fullName evidence="2">ABC transporter</fullName>
    </submittedName>
</protein>
<name>A0A6I8LPI0_9PSEU</name>
<dbReference type="InterPro" id="IPR002491">
    <property type="entry name" value="ABC_transptr_periplasmic_BD"/>
</dbReference>
<evidence type="ECO:0000313" key="3">
    <source>
        <dbReference type="Proteomes" id="UP000399805"/>
    </source>
</evidence>
<dbReference type="SUPFAM" id="SSF53807">
    <property type="entry name" value="Helical backbone' metal receptor"/>
    <property type="match status" value="1"/>
</dbReference>
<dbReference type="AlphaFoldDB" id="A0A6I8LPI0"/>
<dbReference type="Pfam" id="PF01497">
    <property type="entry name" value="Peripla_BP_2"/>
    <property type="match status" value="1"/>
</dbReference>
<dbReference type="PANTHER" id="PTHR42860:SF1">
    <property type="entry name" value="VITAMIN B12-BINDING PROTEIN"/>
    <property type="match status" value="1"/>
</dbReference>
<feature type="domain" description="Fe/B12 periplasmic-binding" evidence="1">
    <location>
        <begin position="23"/>
        <end position="304"/>
    </location>
</feature>
<dbReference type="InterPro" id="IPR051030">
    <property type="entry name" value="Vitamin_B12-ABC_binding"/>
</dbReference>
<dbReference type="CDD" id="cd01144">
    <property type="entry name" value="BtuF"/>
    <property type="match status" value="1"/>
</dbReference>
<sequence>MIEGASRVIQGSTRPGDYRGPMRIVSLLPAATDLVAVLGELPGLVGRTHECDWPPGHVEHVPVVTRAEFDPDALSSREISEATHRGSGLYTLDSARLAGLAPDVVFTQDLCEVCAVSYRQVSEAVRTLDTGPLVVSLEPATLDGVLDCLRQVGDVLGVPDRAAAEIATLRTRLAALPRPGTRPRVVALEWLDPIWPAGHWVPEQIASAGGEPLLASPGEHTRPVPWDAVVEARPDVLLLMPCGFAPGRTLAEAPSLADRPGWADLPAVRAGQVWVLDGPAYFNRPGPRVVRGAEILAEIFGGGNPPPSEARRFTVPR</sequence>
<proteinExistence type="predicted"/>
<dbReference type="EMBL" id="CABVGP010000001">
    <property type="protein sequence ID" value="VVJ18922.1"/>
    <property type="molecule type" value="Genomic_DNA"/>
</dbReference>